<dbReference type="GO" id="GO:0000145">
    <property type="term" value="C:exocyst"/>
    <property type="evidence" value="ECO:0007669"/>
    <property type="project" value="InterPro"/>
</dbReference>
<evidence type="ECO:0000313" key="5">
    <source>
        <dbReference type="Proteomes" id="UP000015354"/>
    </source>
</evidence>
<gene>
    <name evidence="4" type="ORF">STCU_09707</name>
</gene>
<sequence>MNRLGDAKPAVEAVFRQRLEDVVTGEIVTEMGGKQRVAKPRLLLLCRSMATAASASATLNIVSVEEGGRKVKLKQTFVVERLVEVSHDGDFDATFNFGASGMLSVSFESHIQREMFIAAARRTQGALQSGRQQGMLPGTVRGVLTDTIGAAAEADAASRVRKLRREKQRVFSQEEEQHLMKYMNARSFDDVQRFQEVLLQWQKEAELSSLDALVKSSYLWGQVRGQVQDLVGEVEELEGRIEHYTTNLLSKKGVIQQIEHENNTLQRQQQNLDELYVILADLRDQLSLSPAATNLLTRLRAEPEASLVAFFAESQNAATLSAAMKQMHHVLHNKKLAAEFPIAAVAERKVYFLEQRRLIALRSHTYIYSVIGDLEAQYASDKSRFSHGSTLVWRLHDELSQKLRAVGDILLALPRIDMERYTRTQRRYCVSMQRIYTLEISRFLTCLRRNVRKTSRWRGPFLLGTGDTLEAALETRMETAQVGETPPLWRGSPTASPPLTPRLFRFGDDTDSHGGGGRHSRSNSLSGGSSAGASAKGRLSIECPSTAAFPGVDLYADPTVLQRIGAQGAVSAAQTGLRSLFGSDTGGNLRPDLALALALQSVMVALLYEESLLGDCFGMREAGGPDSGEPAPFDYQEAERALEQSLRDRDLAQPSFKPEEYLQESLMELFGGDKTGLIAPPTEKVEEVRGRNISLARPLDNFPHRSFGGGGGSFRNHSGQLGAADGSERPTADPAQTAAHQHLRQNYLVAEMTDFAAYMMERCDRLYAIPALCMVRAYRNPTAMPATARSVFCQSILAEMEKVLSAAMMRCIAEQTESIARCKRKYVIQPTALLHCFTKMPAFVLRMDAVHNALAPHVVDRAVYSSAATSLIDQSFDALDVVTNIKSNANEGEAKLKLGQALQQKIHIAFDGAEKDIGSTKKAFIQQYRHHAFFCAFYVSLPAESHALDLLHDHYESSRLKRDRYEELYLTRVLFIHDLPVFGVFALAAEDLSATYSQEELRHHRALAPDTVQKVLGKLEKELSSGIHSSASRIKKHFLRDVVPGSNEASFHRTLLQRTWQHYCALLEQKVGFLEELLTWPLYKHLKMTVSRDELKVMLASF</sequence>
<organism evidence="4 5">
    <name type="scientific">Strigomonas culicis</name>
    <dbReference type="NCBI Taxonomy" id="28005"/>
    <lineage>
        <taxon>Eukaryota</taxon>
        <taxon>Discoba</taxon>
        <taxon>Euglenozoa</taxon>
        <taxon>Kinetoplastea</taxon>
        <taxon>Metakinetoplastina</taxon>
        <taxon>Trypanosomatida</taxon>
        <taxon>Trypanosomatidae</taxon>
        <taxon>Strigomonadinae</taxon>
        <taxon>Strigomonas</taxon>
    </lineage>
</organism>
<feature type="compositionally biased region" description="Low complexity" evidence="2">
    <location>
        <begin position="522"/>
        <end position="531"/>
    </location>
</feature>
<keyword evidence="1" id="KW-0175">Coiled coil</keyword>
<keyword evidence="5" id="KW-1185">Reference proteome</keyword>
<evidence type="ECO:0000313" key="4">
    <source>
        <dbReference type="EMBL" id="EPY18927.1"/>
    </source>
</evidence>
<feature type="region of interest" description="Disordered" evidence="2">
    <location>
        <begin position="706"/>
        <end position="738"/>
    </location>
</feature>
<dbReference type="GO" id="GO:0005546">
    <property type="term" value="F:phosphatidylinositol-4,5-bisphosphate binding"/>
    <property type="evidence" value="ECO:0007669"/>
    <property type="project" value="TreeGrafter"/>
</dbReference>
<dbReference type="Pfam" id="PF09763">
    <property type="entry name" value="Sec3_CC"/>
    <property type="match status" value="1"/>
</dbReference>
<dbReference type="OrthoDB" id="276486at2759"/>
<feature type="coiled-coil region" evidence="1">
    <location>
        <begin position="227"/>
        <end position="285"/>
    </location>
</feature>
<name>S9TL42_9TRYP</name>
<dbReference type="InterPro" id="IPR019160">
    <property type="entry name" value="Sec3_CC"/>
</dbReference>
<evidence type="ECO:0000259" key="3">
    <source>
        <dbReference type="Pfam" id="PF09763"/>
    </source>
</evidence>
<dbReference type="PANTHER" id="PTHR16092:SF14">
    <property type="entry name" value="EXOCYST COMPLEX COMPONENT 1 ISOFORM X1"/>
    <property type="match status" value="1"/>
</dbReference>
<feature type="region of interest" description="Disordered" evidence="2">
    <location>
        <begin position="480"/>
        <end position="531"/>
    </location>
</feature>
<accession>S9TL42</accession>
<dbReference type="AlphaFoldDB" id="S9TL42"/>
<dbReference type="GO" id="GO:0006893">
    <property type="term" value="P:Golgi to plasma membrane transport"/>
    <property type="evidence" value="ECO:0007669"/>
    <property type="project" value="TreeGrafter"/>
</dbReference>
<dbReference type="GO" id="GO:0005886">
    <property type="term" value="C:plasma membrane"/>
    <property type="evidence" value="ECO:0007669"/>
    <property type="project" value="TreeGrafter"/>
</dbReference>
<proteinExistence type="predicted"/>
<dbReference type="PANTHER" id="PTHR16092">
    <property type="entry name" value="SEC3/SYNTAXIN-RELATED"/>
    <property type="match status" value="1"/>
</dbReference>
<evidence type="ECO:0000256" key="2">
    <source>
        <dbReference type="SAM" id="MobiDB-lite"/>
    </source>
</evidence>
<comment type="caution">
    <text evidence="4">The sequence shown here is derived from an EMBL/GenBank/DDBJ whole genome shotgun (WGS) entry which is preliminary data.</text>
</comment>
<evidence type="ECO:0000256" key="1">
    <source>
        <dbReference type="SAM" id="Coils"/>
    </source>
</evidence>
<protein>
    <recommendedName>
        <fullName evidence="3">Exocyst complex component Sec3 coiled-coil domain-containing protein</fullName>
    </recommendedName>
</protein>
<feature type="domain" description="Exocyst complex component Sec3 coiled-coil" evidence="3">
    <location>
        <begin position="194"/>
        <end position="325"/>
    </location>
</feature>
<dbReference type="GO" id="GO:0006887">
    <property type="term" value="P:exocytosis"/>
    <property type="evidence" value="ECO:0007669"/>
    <property type="project" value="InterPro"/>
</dbReference>
<dbReference type="EMBL" id="ATMH01009707">
    <property type="protein sequence ID" value="EPY18927.1"/>
    <property type="molecule type" value="Genomic_DNA"/>
</dbReference>
<dbReference type="Proteomes" id="UP000015354">
    <property type="component" value="Unassembled WGS sequence"/>
</dbReference>
<reference evidence="4 5" key="1">
    <citation type="journal article" date="2013" name="PLoS ONE">
        <title>Predicting the Proteins of Angomonas deanei, Strigomonas culicis and Their Respective Endosymbionts Reveals New Aspects of the Trypanosomatidae Family.</title>
        <authorList>
            <person name="Motta M.C."/>
            <person name="Martins A.C."/>
            <person name="de Souza S.S."/>
            <person name="Catta-Preta C.M."/>
            <person name="Silva R."/>
            <person name="Klein C.C."/>
            <person name="de Almeida L.G."/>
            <person name="de Lima Cunha O."/>
            <person name="Ciapina L.P."/>
            <person name="Brocchi M."/>
            <person name="Colabardini A.C."/>
            <person name="de Araujo Lima B."/>
            <person name="Machado C.R."/>
            <person name="de Almeida Soares C.M."/>
            <person name="Probst C.M."/>
            <person name="de Menezes C.B."/>
            <person name="Thompson C.E."/>
            <person name="Bartholomeu D.C."/>
            <person name="Gradia D.F."/>
            <person name="Pavoni D.P."/>
            <person name="Grisard E.C."/>
            <person name="Fantinatti-Garboggini F."/>
            <person name="Marchini F.K."/>
            <person name="Rodrigues-Luiz G.F."/>
            <person name="Wagner G."/>
            <person name="Goldman G.H."/>
            <person name="Fietto J.L."/>
            <person name="Elias M.C."/>
            <person name="Goldman M.H."/>
            <person name="Sagot M.F."/>
            <person name="Pereira M."/>
            <person name="Stoco P.H."/>
            <person name="de Mendonca-Neto R.P."/>
            <person name="Teixeira S.M."/>
            <person name="Maciel T.E."/>
            <person name="de Oliveira Mendes T.A."/>
            <person name="Urmenyi T.P."/>
            <person name="de Souza W."/>
            <person name="Schenkman S."/>
            <person name="de Vasconcelos A.T."/>
        </authorList>
    </citation>
    <scope>NUCLEOTIDE SEQUENCE [LARGE SCALE GENOMIC DNA]</scope>
</reference>